<name>A0ABR2THG6_9ROSI</name>
<evidence type="ECO:0000256" key="5">
    <source>
        <dbReference type="ARBA" id="ARBA00023136"/>
    </source>
</evidence>
<keyword evidence="4 6" id="KW-1133">Transmembrane helix</keyword>
<feature type="transmembrane region" description="Helical" evidence="6">
    <location>
        <begin position="74"/>
        <end position="93"/>
    </location>
</feature>
<keyword evidence="2 6" id="KW-0812">Transmembrane</keyword>
<feature type="chain" id="PRO_5046226243" description="GOST seven transmembrane domain-containing protein" evidence="7">
    <location>
        <begin position="17"/>
        <end position="232"/>
    </location>
</feature>
<feature type="domain" description="GOST seven transmembrane" evidence="8">
    <location>
        <begin position="4"/>
        <end position="171"/>
    </location>
</feature>
<feature type="transmembrane region" description="Helical" evidence="6">
    <location>
        <begin position="34"/>
        <end position="53"/>
    </location>
</feature>
<keyword evidence="5 6" id="KW-0472">Membrane</keyword>
<evidence type="ECO:0000313" key="9">
    <source>
        <dbReference type="EMBL" id="KAK9036608.1"/>
    </source>
</evidence>
<evidence type="ECO:0000256" key="4">
    <source>
        <dbReference type="ARBA" id="ARBA00022989"/>
    </source>
</evidence>
<keyword evidence="10" id="KW-1185">Reference proteome</keyword>
<feature type="transmembrane region" description="Helical" evidence="6">
    <location>
        <begin position="151"/>
        <end position="172"/>
    </location>
</feature>
<feature type="transmembrane region" description="Helical" evidence="6">
    <location>
        <begin position="99"/>
        <end position="118"/>
    </location>
</feature>
<reference evidence="9 10" key="1">
    <citation type="journal article" date="2024" name="G3 (Bethesda)">
        <title>Genome assembly of Hibiscus sabdariffa L. provides insights into metabolisms of medicinal natural products.</title>
        <authorList>
            <person name="Kim T."/>
        </authorList>
    </citation>
    <scope>NUCLEOTIDE SEQUENCE [LARGE SCALE GENOMIC DNA]</scope>
    <source>
        <strain evidence="9">TK-2024</strain>
        <tissue evidence="9">Old leaves</tissue>
    </source>
</reference>
<evidence type="ECO:0000313" key="10">
    <source>
        <dbReference type="Proteomes" id="UP001396334"/>
    </source>
</evidence>
<dbReference type="PANTHER" id="PTHR21229:SF22">
    <property type="entry name" value="DBJ|BAA84809.1"/>
    <property type="match status" value="1"/>
</dbReference>
<dbReference type="Proteomes" id="UP001396334">
    <property type="component" value="Unassembled WGS sequence"/>
</dbReference>
<protein>
    <recommendedName>
        <fullName evidence="8">GOST seven transmembrane domain-containing protein</fullName>
    </recommendedName>
</protein>
<proteinExistence type="predicted"/>
<evidence type="ECO:0000256" key="7">
    <source>
        <dbReference type="SAM" id="SignalP"/>
    </source>
</evidence>
<accession>A0ABR2THG6</accession>
<evidence type="ECO:0000256" key="2">
    <source>
        <dbReference type="ARBA" id="ARBA00022692"/>
    </source>
</evidence>
<evidence type="ECO:0000256" key="6">
    <source>
        <dbReference type="SAM" id="Phobius"/>
    </source>
</evidence>
<dbReference type="PANTHER" id="PTHR21229">
    <property type="entry name" value="LUNG SEVEN TRANSMEMBRANE RECEPTOR"/>
    <property type="match status" value="1"/>
</dbReference>
<evidence type="ECO:0000256" key="3">
    <source>
        <dbReference type="ARBA" id="ARBA00022729"/>
    </source>
</evidence>
<evidence type="ECO:0000259" key="8">
    <source>
        <dbReference type="Pfam" id="PF06814"/>
    </source>
</evidence>
<organism evidence="9 10">
    <name type="scientific">Hibiscus sabdariffa</name>
    <name type="common">roselle</name>
    <dbReference type="NCBI Taxonomy" id="183260"/>
    <lineage>
        <taxon>Eukaryota</taxon>
        <taxon>Viridiplantae</taxon>
        <taxon>Streptophyta</taxon>
        <taxon>Embryophyta</taxon>
        <taxon>Tracheophyta</taxon>
        <taxon>Spermatophyta</taxon>
        <taxon>Magnoliopsida</taxon>
        <taxon>eudicotyledons</taxon>
        <taxon>Gunneridae</taxon>
        <taxon>Pentapetalae</taxon>
        <taxon>rosids</taxon>
        <taxon>malvids</taxon>
        <taxon>Malvales</taxon>
        <taxon>Malvaceae</taxon>
        <taxon>Malvoideae</taxon>
        <taxon>Hibiscus</taxon>
    </lineage>
</organism>
<feature type="signal peptide" evidence="7">
    <location>
        <begin position="1"/>
        <end position="16"/>
    </location>
</feature>
<dbReference type="InterPro" id="IPR009637">
    <property type="entry name" value="GPR107/GPR108-like"/>
</dbReference>
<comment type="caution">
    <text evidence="9">The sequence shown here is derived from an EMBL/GenBank/DDBJ whole genome shotgun (WGS) entry which is preliminary data.</text>
</comment>
<dbReference type="Pfam" id="PF06814">
    <property type="entry name" value="GOST_TM"/>
    <property type="match status" value="1"/>
</dbReference>
<gene>
    <name evidence="9" type="ORF">V6N11_078602</name>
</gene>
<sequence length="232" mass="26072">MLLLLILNAFNLVCQAEYKSHIKQTGNAHGWDVSFYIFNIFKGIALTVLTVSIGTGWSQLKPFLQDKVNKILKIVIPLQVAASIAAVILIETLSFDSSIYVLDMVFVVVDIVCYFHMFEAIADSTKREREAAQTDGNAAVNLMKLRLLIQYYLVVIGYTIFLRALVLPLVTFNSYENGRPWTGVSVEELATVALYAFTGYKFKPEAHSQYSEIDDEEKDVGAEQLKLEDRDG</sequence>
<comment type="subcellular location">
    <subcellularLocation>
        <location evidence="1">Membrane</location>
        <topology evidence="1">Multi-pass membrane protein</topology>
    </subcellularLocation>
</comment>
<evidence type="ECO:0000256" key="1">
    <source>
        <dbReference type="ARBA" id="ARBA00004141"/>
    </source>
</evidence>
<dbReference type="EMBL" id="JBBPBN010000006">
    <property type="protein sequence ID" value="KAK9036608.1"/>
    <property type="molecule type" value="Genomic_DNA"/>
</dbReference>
<keyword evidence="3 7" id="KW-0732">Signal</keyword>
<dbReference type="InterPro" id="IPR053937">
    <property type="entry name" value="GOST_TM"/>
</dbReference>